<dbReference type="InterPro" id="IPR013785">
    <property type="entry name" value="Aldolase_TIM"/>
</dbReference>
<protein>
    <recommendedName>
        <fullName evidence="2">Pyruvate carboxyltransferase domain-containing protein</fullName>
    </recommendedName>
</protein>
<evidence type="ECO:0000313" key="4">
    <source>
        <dbReference type="Proteomes" id="UP001219037"/>
    </source>
</evidence>
<evidence type="ECO:0000256" key="1">
    <source>
        <dbReference type="SAM" id="MobiDB-lite"/>
    </source>
</evidence>
<dbReference type="InterPro" id="IPR000891">
    <property type="entry name" value="PYR_CT"/>
</dbReference>
<dbReference type="Pfam" id="PF00682">
    <property type="entry name" value="HMGL-like"/>
    <property type="match status" value="1"/>
</dbReference>
<dbReference type="RefSeq" id="WP_278157047.1">
    <property type="nucleotide sequence ID" value="NZ_CP121252.1"/>
</dbReference>
<sequence length="521" mass="56582">MTTTDPVPVRKPIRFVDTSLRDGNQSLWGATGLTTGMVEALGPDLADVGFEAIDFTSSTNLLMGAKTHREDPWERISRMHAATGDLRLSAITTGMRFMSWERASETVMRLALRLMARHGLSRIQIADPMNDSDAVTTVARWAKEEGFAQVVAATTFTESPVHTDASYVQAARQFTADAHIDAVYLKDPGGLLTRDRVASLVPALREVVTGKPLELHGHCTTGEAPQNYVLAAELGVDALHTGIGFLSNGTAQPGLVSVLDNLEAAGIPHDVDRDALSRVTAIIERIASSQGLPAGEVMPYDLAPHIHQVPGGMMGTLKRQLQELKMESVLPAVIAESGRVRADLGYPIMVTPFSQFVGSQALMNVLSVQGGQERYSRIPDEVVRFVLGHFGTPAGEIDPAVREKVESLSRAKELHFEPAHSGTLEEIRDEQSRKAGRDLADEELLLRLVMAPNVLESVRSAGPAPTWSSAATAGRVDSLEGFIRAVNTLPRWKSLHVRRGSQEVRLRRTSPTTPTRHESGR</sequence>
<dbReference type="Proteomes" id="UP001219037">
    <property type="component" value="Chromosome"/>
</dbReference>
<evidence type="ECO:0000313" key="3">
    <source>
        <dbReference type="EMBL" id="WFP15921.1"/>
    </source>
</evidence>
<dbReference type="SUPFAM" id="SSF89000">
    <property type="entry name" value="post-HMGL domain-like"/>
    <property type="match status" value="1"/>
</dbReference>
<feature type="region of interest" description="Disordered" evidence="1">
    <location>
        <begin position="500"/>
        <end position="521"/>
    </location>
</feature>
<dbReference type="PANTHER" id="PTHR43778:SF2">
    <property type="entry name" value="PYRUVATE CARBOXYLASE, MITOCHONDRIAL"/>
    <property type="match status" value="1"/>
</dbReference>
<dbReference type="InterPro" id="IPR003379">
    <property type="entry name" value="Carboxylase_cons_dom"/>
</dbReference>
<dbReference type="PROSITE" id="PS50991">
    <property type="entry name" value="PYR_CT"/>
    <property type="match status" value="1"/>
</dbReference>
<dbReference type="EMBL" id="CP121252">
    <property type="protein sequence ID" value="WFP15921.1"/>
    <property type="molecule type" value="Genomic_DNA"/>
</dbReference>
<dbReference type="Gene3D" id="3.20.20.70">
    <property type="entry name" value="Aldolase class I"/>
    <property type="match status" value="1"/>
</dbReference>
<feature type="domain" description="Pyruvate carboxyltransferase" evidence="2">
    <location>
        <begin position="13"/>
        <end position="277"/>
    </location>
</feature>
<evidence type="ECO:0000259" key="2">
    <source>
        <dbReference type="PROSITE" id="PS50991"/>
    </source>
</evidence>
<dbReference type="Pfam" id="PF02436">
    <property type="entry name" value="PYC_OADA"/>
    <property type="match status" value="1"/>
</dbReference>
<dbReference type="SUPFAM" id="SSF51569">
    <property type="entry name" value="Aldolase"/>
    <property type="match status" value="1"/>
</dbReference>
<gene>
    <name evidence="3" type="ORF">P8192_11015</name>
</gene>
<reference evidence="3 4" key="1">
    <citation type="submission" date="2023-04" db="EMBL/GenBank/DDBJ databases">
        <title>Funneling lignin-derived compounds into biodiesel using alkali-halophilic Citricoccus sp. P2.</title>
        <authorList>
            <person name="Luo C.-B."/>
        </authorList>
    </citation>
    <scope>NUCLEOTIDE SEQUENCE [LARGE SCALE GENOMIC DNA]</scope>
    <source>
        <strain evidence="3 4">P2</strain>
    </source>
</reference>
<accession>A0ABY8H455</accession>
<dbReference type="PANTHER" id="PTHR43778">
    <property type="entry name" value="PYRUVATE CARBOXYLASE"/>
    <property type="match status" value="1"/>
</dbReference>
<organism evidence="3 4">
    <name type="scientific">Citricoccus muralis</name>
    <dbReference type="NCBI Taxonomy" id="169134"/>
    <lineage>
        <taxon>Bacteria</taxon>
        <taxon>Bacillati</taxon>
        <taxon>Actinomycetota</taxon>
        <taxon>Actinomycetes</taxon>
        <taxon>Micrococcales</taxon>
        <taxon>Micrococcaceae</taxon>
        <taxon>Citricoccus</taxon>
    </lineage>
</organism>
<dbReference type="InterPro" id="IPR055268">
    <property type="entry name" value="PCB-like"/>
</dbReference>
<name>A0ABY8H455_9MICC</name>
<keyword evidence="4" id="KW-1185">Reference proteome</keyword>
<proteinExistence type="predicted"/>